<dbReference type="AlphaFoldDB" id="A0AAX6GWZ7"/>
<evidence type="ECO:0000313" key="1">
    <source>
        <dbReference type="EMBL" id="KAJ6833310.1"/>
    </source>
</evidence>
<comment type="caution">
    <text evidence="1">The sequence shown here is derived from an EMBL/GenBank/DDBJ whole genome shotgun (WGS) entry which is preliminary data.</text>
</comment>
<gene>
    <name evidence="1" type="ORF">M6B38_340505</name>
</gene>
<reference evidence="1" key="2">
    <citation type="submission" date="2023-04" db="EMBL/GenBank/DDBJ databases">
        <authorList>
            <person name="Bruccoleri R.E."/>
            <person name="Oakeley E.J."/>
            <person name="Faust A.-M."/>
            <person name="Dessus-Babus S."/>
            <person name="Altorfer M."/>
            <person name="Burckhardt D."/>
            <person name="Oertli M."/>
            <person name="Naumann U."/>
            <person name="Petersen F."/>
            <person name="Wong J."/>
        </authorList>
    </citation>
    <scope>NUCLEOTIDE SEQUENCE</scope>
    <source>
        <strain evidence="1">GSM-AAB239-AS_SAM_17_03QT</strain>
        <tissue evidence="1">Leaf</tissue>
    </source>
</reference>
<dbReference type="EMBL" id="JANAVB010015200">
    <property type="protein sequence ID" value="KAJ6833310.1"/>
    <property type="molecule type" value="Genomic_DNA"/>
</dbReference>
<accession>A0AAX6GWZ7</accession>
<proteinExistence type="predicted"/>
<protein>
    <submittedName>
        <fullName evidence="1">Uncharacterized protein</fullName>
    </submittedName>
</protein>
<reference evidence="1" key="1">
    <citation type="journal article" date="2023" name="GigaByte">
        <title>Genome assembly of the bearded iris, Iris pallida Lam.</title>
        <authorList>
            <person name="Bruccoleri R.E."/>
            <person name="Oakeley E.J."/>
            <person name="Faust A.M.E."/>
            <person name="Altorfer M."/>
            <person name="Dessus-Babus S."/>
            <person name="Burckhardt D."/>
            <person name="Oertli M."/>
            <person name="Naumann U."/>
            <person name="Petersen F."/>
            <person name="Wong J."/>
        </authorList>
    </citation>
    <scope>NUCLEOTIDE SEQUENCE</scope>
    <source>
        <strain evidence="1">GSM-AAB239-AS_SAM_17_03QT</strain>
    </source>
</reference>
<evidence type="ECO:0000313" key="2">
    <source>
        <dbReference type="Proteomes" id="UP001140949"/>
    </source>
</evidence>
<sequence length="35" mass="3808">MPLDRFFLGGASSLLSMTTTRLPSPAMKTTTTHHC</sequence>
<organism evidence="1 2">
    <name type="scientific">Iris pallida</name>
    <name type="common">Sweet iris</name>
    <dbReference type="NCBI Taxonomy" id="29817"/>
    <lineage>
        <taxon>Eukaryota</taxon>
        <taxon>Viridiplantae</taxon>
        <taxon>Streptophyta</taxon>
        <taxon>Embryophyta</taxon>
        <taxon>Tracheophyta</taxon>
        <taxon>Spermatophyta</taxon>
        <taxon>Magnoliopsida</taxon>
        <taxon>Liliopsida</taxon>
        <taxon>Asparagales</taxon>
        <taxon>Iridaceae</taxon>
        <taxon>Iridoideae</taxon>
        <taxon>Irideae</taxon>
        <taxon>Iris</taxon>
    </lineage>
</organism>
<dbReference type="Proteomes" id="UP001140949">
    <property type="component" value="Unassembled WGS sequence"/>
</dbReference>
<name>A0AAX6GWZ7_IRIPA</name>
<keyword evidence="2" id="KW-1185">Reference proteome</keyword>